<dbReference type="OrthoDB" id="9837317at2759"/>
<dbReference type="InterPro" id="IPR036390">
    <property type="entry name" value="WH_DNA-bd_sf"/>
</dbReference>
<name>A0A4D9E5Y8_9SAUR</name>
<feature type="region of interest" description="Disordered" evidence="2">
    <location>
        <begin position="389"/>
        <end position="424"/>
    </location>
</feature>
<reference evidence="4 5" key="1">
    <citation type="submission" date="2019-04" db="EMBL/GenBank/DDBJ databases">
        <title>Draft genome of the big-headed turtle Platysternon megacephalum.</title>
        <authorList>
            <person name="Gong S."/>
        </authorList>
    </citation>
    <scope>NUCLEOTIDE SEQUENCE [LARGE SCALE GENOMIC DNA]</scope>
    <source>
        <strain evidence="4">DO16091913</strain>
        <tissue evidence="4">Muscle</tissue>
    </source>
</reference>
<dbReference type="STRING" id="55544.A0A4D9E5Y8"/>
<reference evidence="4 5" key="2">
    <citation type="submission" date="2019-04" db="EMBL/GenBank/DDBJ databases">
        <title>The genome sequence of big-headed turtle.</title>
        <authorList>
            <person name="Gong S."/>
        </authorList>
    </citation>
    <scope>NUCLEOTIDE SEQUENCE [LARGE SCALE GENOMIC DNA]</scope>
    <source>
        <strain evidence="4">DO16091913</strain>
        <tissue evidence="4">Muscle</tissue>
    </source>
</reference>
<protein>
    <submittedName>
        <fullName evidence="4">E3 ubiquitin-protein ligase RNF123</fullName>
    </submittedName>
</protein>
<accession>A0A4D9E5Y8</accession>
<dbReference type="Gene3D" id="1.10.10.10">
    <property type="entry name" value="Winged helix-like DNA-binding domain superfamily/Winged helix DNA-binding domain"/>
    <property type="match status" value="2"/>
</dbReference>
<dbReference type="EMBL" id="QXTE01000122">
    <property type="protein sequence ID" value="TFK05017.1"/>
    <property type="molecule type" value="Genomic_DNA"/>
</dbReference>
<gene>
    <name evidence="4" type="ORF">DR999_PMT12377</name>
</gene>
<dbReference type="GO" id="GO:0003726">
    <property type="term" value="F:double-stranded RNA adenosine deaminase activity"/>
    <property type="evidence" value="ECO:0007669"/>
    <property type="project" value="InterPro"/>
</dbReference>
<dbReference type="Proteomes" id="UP000297703">
    <property type="component" value="Unassembled WGS sequence"/>
</dbReference>
<proteinExistence type="predicted"/>
<dbReference type="InterPro" id="IPR042361">
    <property type="entry name" value="ZBP1"/>
</dbReference>
<dbReference type="AlphaFoldDB" id="A0A4D9E5Y8"/>
<dbReference type="GO" id="GO:0060340">
    <property type="term" value="P:positive regulation of type I interferon-mediated signaling pathway"/>
    <property type="evidence" value="ECO:0007669"/>
    <property type="project" value="InterPro"/>
</dbReference>
<dbReference type="SUPFAM" id="SSF46785">
    <property type="entry name" value="Winged helix' DNA-binding domain"/>
    <property type="match status" value="2"/>
</dbReference>
<feature type="domain" description="Z-binding" evidence="3">
    <location>
        <begin position="133"/>
        <end position="196"/>
    </location>
</feature>
<dbReference type="PROSITE" id="PS50139">
    <property type="entry name" value="Z_BINDING"/>
    <property type="match status" value="2"/>
</dbReference>
<feature type="compositionally biased region" description="Polar residues" evidence="2">
    <location>
        <begin position="408"/>
        <end position="418"/>
    </location>
</feature>
<dbReference type="SMART" id="SM00550">
    <property type="entry name" value="Zalpha"/>
    <property type="match status" value="2"/>
</dbReference>
<keyword evidence="1" id="KW-0694">RNA-binding</keyword>
<evidence type="ECO:0000259" key="3">
    <source>
        <dbReference type="PROSITE" id="PS50139"/>
    </source>
</evidence>
<feature type="domain" description="Z-binding" evidence="3">
    <location>
        <begin position="34"/>
        <end position="97"/>
    </location>
</feature>
<dbReference type="GO" id="GO:0003723">
    <property type="term" value="F:RNA binding"/>
    <property type="evidence" value="ECO:0007669"/>
    <property type="project" value="UniProtKB-KW"/>
</dbReference>
<dbReference type="Pfam" id="PF02295">
    <property type="entry name" value="z-alpha"/>
    <property type="match status" value="2"/>
</dbReference>
<dbReference type="PANTHER" id="PTHR14966:SF0">
    <property type="entry name" value="Z-DNA-BINDING PROTEIN 1"/>
    <property type="match status" value="1"/>
</dbReference>
<sequence length="464" mass="51246">MAGKCMLTIMAASWAGYVEECLESNKGFELKKEKAAASQVEQLIFDHLRTAATPKKACEIACACSVTKQEANKVLYKLRKEGRVEKQSDDSKWVVRADTEVECHQKTAELKIEDMALVPPHQPVNAVTPVKDDHKLSENQEKIYQFLSENGSRSALAIAKHMGKKTRKEVNADLYALQKKHVLSQEEDTKLWSVYGRGAGYKLTHPGANKETVPVIIQNNPTNIIYQGGVQNTISIADSRATQIGNYNSLNLVDKKDDSRPTVPHLRAASENADMLHCEAEAKATPQVGQEIDVTESTLKNTVIGNDNQMNITMKDFADSREEHLDRYDTPEKDPFGDIPSASPGQSLKIVNTSLPGERRAPLQRVSIDKSDMENVMIGNNNQMSVHEQCGSAGLADEETNEEDDASDSNLISEQSEWTACDDSSLDRSSDISILCEKLQDVIIGNNNYMNVEEIADTESGEGD</sequence>
<evidence type="ECO:0000313" key="5">
    <source>
        <dbReference type="Proteomes" id="UP000297703"/>
    </source>
</evidence>
<feature type="compositionally biased region" description="Acidic residues" evidence="2">
    <location>
        <begin position="396"/>
        <end position="407"/>
    </location>
</feature>
<dbReference type="InterPro" id="IPR036388">
    <property type="entry name" value="WH-like_DNA-bd_sf"/>
</dbReference>
<evidence type="ECO:0000313" key="4">
    <source>
        <dbReference type="EMBL" id="TFK05017.1"/>
    </source>
</evidence>
<dbReference type="PANTHER" id="PTHR14966">
    <property type="entry name" value="Z-DNA-BINDING PROTEIN 1"/>
    <property type="match status" value="1"/>
</dbReference>
<dbReference type="InterPro" id="IPR042371">
    <property type="entry name" value="Z_dom"/>
</dbReference>
<organism evidence="4 5">
    <name type="scientific">Platysternon megacephalum</name>
    <name type="common">big-headed turtle</name>
    <dbReference type="NCBI Taxonomy" id="55544"/>
    <lineage>
        <taxon>Eukaryota</taxon>
        <taxon>Metazoa</taxon>
        <taxon>Chordata</taxon>
        <taxon>Craniata</taxon>
        <taxon>Vertebrata</taxon>
        <taxon>Euteleostomi</taxon>
        <taxon>Archelosauria</taxon>
        <taxon>Testudinata</taxon>
        <taxon>Testudines</taxon>
        <taxon>Cryptodira</taxon>
        <taxon>Durocryptodira</taxon>
        <taxon>Testudinoidea</taxon>
        <taxon>Platysternidae</taxon>
        <taxon>Platysternon</taxon>
    </lineage>
</organism>
<keyword evidence="5" id="KW-1185">Reference proteome</keyword>
<evidence type="ECO:0000256" key="2">
    <source>
        <dbReference type="SAM" id="MobiDB-lite"/>
    </source>
</evidence>
<dbReference type="GO" id="GO:0003677">
    <property type="term" value="F:DNA binding"/>
    <property type="evidence" value="ECO:0007669"/>
    <property type="project" value="InterPro"/>
</dbReference>
<comment type="caution">
    <text evidence="4">The sequence shown here is derived from an EMBL/GenBank/DDBJ whole genome shotgun (WGS) entry which is preliminary data.</text>
</comment>
<evidence type="ECO:0000256" key="1">
    <source>
        <dbReference type="ARBA" id="ARBA00022884"/>
    </source>
</evidence>